<dbReference type="EMBL" id="CAKOES020000001">
    <property type="protein sequence ID" value="CAH2329651.1"/>
    <property type="molecule type" value="Genomic_DNA"/>
</dbReference>
<reference evidence="2" key="1">
    <citation type="submission" date="2022-03" db="EMBL/GenBank/DDBJ databases">
        <authorList>
            <person name="Alioto T."/>
            <person name="Alioto T."/>
            <person name="Gomez Garrido J."/>
        </authorList>
    </citation>
    <scope>NUCLEOTIDE SEQUENCE</scope>
</reference>
<evidence type="ECO:0000256" key="1">
    <source>
        <dbReference type="PROSITE-ProRule" id="PRU00023"/>
    </source>
</evidence>
<feature type="repeat" description="ANK" evidence="1">
    <location>
        <begin position="51"/>
        <end position="83"/>
    </location>
</feature>
<sequence length="203" mass="22701">SQRSVHERLRLKEALPKKVHSALEKEDLVSLRGLMRRLAQAGVNVNAVDNAGWTPLHEACIFGHFDVAKCLLEAQANVNAKGLGHITPIYDAVKAGHLEVAKLLLKFGANPHLVTENGKTAFDETVDEKFLNLLSLFNCRYFINKKNNSFVKRMCFENIHKRNAVGETKLHQASKKGDVSRVRELLDAEINVNVKDNAGQRLL</sequence>
<evidence type="ECO:0000313" key="3">
    <source>
        <dbReference type="Proteomes" id="UP001295444"/>
    </source>
</evidence>
<accession>A0AAD1WZR4</accession>
<comment type="caution">
    <text evidence="2">The sequence shown here is derived from an EMBL/GenBank/DDBJ whole genome shotgun (WGS) entry which is preliminary data.</text>
</comment>
<name>A0AAD1WZR4_PELCU</name>
<keyword evidence="3" id="KW-1185">Reference proteome</keyword>
<feature type="non-terminal residue" evidence="2">
    <location>
        <position position="203"/>
    </location>
</feature>
<organism evidence="2 3">
    <name type="scientific">Pelobates cultripes</name>
    <name type="common">Western spadefoot toad</name>
    <dbReference type="NCBI Taxonomy" id="61616"/>
    <lineage>
        <taxon>Eukaryota</taxon>
        <taxon>Metazoa</taxon>
        <taxon>Chordata</taxon>
        <taxon>Craniata</taxon>
        <taxon>Vertebrata</taxon>
        <taxon>Euteleostomi</taxon>
        <taxon>Amphibia</taxon>
        <taxon>Batrachia</taxon>
        <taxon>Anura</taxon>
        <taxon>Pelobatoidea</taxon>
        <taxon>Pelobatidae</taxon>
        <taxon>Pelobates</taxon>
    </lineage>
</organism>
<feature type="repeat" description="ANK" evidence="1">
    <location>
        <begin position="165"/>
        <end position="197"/>
    </location>
</feature>
<dbReference type="SUPFAM" id="SSF48403">
    <property type="entry name" value="Ankyrin repeat"/>
    <property type="match status" value="1"/>
</dbReference>
<gene>
    <name evidence="2" type="ORF">PECUL_23A013020</name>
</gene>
<feature type="repeat" description="ANK" evidence="1">
    <location>
        <begin position="84"/>
        <end position="116"/>
    </location>
</feature>
<dbReference type="Gene3D" id="1.25.40.20">
    <property type="entry name" value="Ankyrin repeat-containing domain"/>
    <property type="match status" value="2"/>
</dbReference>
<keyword evidence="1" id="KW-0040">ANK repeat</keyword>
<dbReference type="SMART" id="SM00248">
    <property type="entry name" value="ANK"/>
    <property type="match status" value="3"/>
</dbReference>
<dbReference type="InterPro" id="IPR053210">
    <property type="entry name" value="ANKRD12"/>
</dbReference>
<dbReference type="PANTHER" id="PTHR24149:SF14">
    <property type="entry name" value="ANKYRIN REPEAT DOMAIN 12"/>
    <property type="match status" value="1"/>
</dbReference>
<evidence type="ECO:0000313" key="2">
    <source>
        <dbReference type="EMBL" id="CAH2329651.1"/>
    </source>
</evidence>
<dbReference type="PROSITE" id="PS50297">
    <property type="entry name" value="ANK_REP_REGION"/>
    <property type="match status" value="3"/>
</dbReference>
<dbReference type="InterPro" id="IPR036770">
    <property type="entry name" value="Ankyrin_rpt-contain_sf"/>
</dbReference>
<dbReference type="Pfam" id="PF00023">
    <property type="entry name" value="Ank"/>
    <property type="match status" value="1"/>
</dbReference>
<dbReference type="AlphaFoldDB" id="A0AAD1WZR4"/>
<proteinExistence type="predicted"/>
<dbReference type="GO" id="GO:0005654">
    <property type="term" value="C:nucleoplasm"/>
    <property type="evidence" value="ECO:0007669"/>
    <property type="project" value="TreeGrafter"/>
</dbReference>
<dbReference type="PANTHER" id="PTHR24149">
    <property type="entry name" value="ANKYRIN REPEAT DOMAIN-CONTAINING PROTEIN 12"/>
    <property type="match status" value="1"/>
</dbReference>
<dbReference type="PROSITE" id="PS50088">
    <property type="entry name" value="ANK_REPEAT"/>
    <property type="match status" value="3"/>
</dbReference>
<protein>
    <submittedName>
        <fullName evidence="2">Ankyrin repeat domain-containing 31 isoform X2</fullName>
    </submittedName>
</protein>
<dbReference type="Pfam" id="PF12796">
    <property type="entry name" value="Ank_2"/>
    <property type="match status" value="1"/>
</dbReference>
<dbReference type="Proteomes" id="UP001295444">
    <property type="component" value="Unassembled WGS sequence"/>
</dbReference>
<dbReference type="PRINTS" id="PR01415">
    <property type="entry name" value="ANKYRIN"/>
</dbReference>
<dbReference type="InterPro" id="IPR002110">
    <property type="entry name" value="Ankyrin_rpt"/>
</dbReference>